<gene>
    <name evidence="3" type="ORF">BSTOLATCC_MIC51233</name>
</gene>
<evidence type="ECO:0000259" key="2">
    <source>
        <dbReference type="Pfam" id="PF02771"/>
    </source>
</evidence>
<dbReference type="Gene3D" id="2.40.110.10">
    <property type="entry name" value="Butyryl-CoA Dehydrogenase, subunit A, domain 2"/>
    <property type="match status" value="1"/>
</dbReference>
<dbReference type="GO" id="GO:0003995">
    <property type="term" value="F:acyl-CoA dehydrogenase activity"/>
    <property type="evidence" value="ECO:0007669"/>
    <property type="project" value="InterPro"/>
</dbReference>
<proteinExistence type="predicted"/>
<dbReference type="InterPro" id="IPR013786">
    <property type="entry name" value="AcylCoA_DH/ox_N"/>
</dbReference>
<dbReference type="InterPro" id="IPR009100">
    <property type="entry name" value="AcylCoA_DH/oxidase_NM_dom_sf"/>
</dbReference>
<keyword evidence="4" id="KW-1185">Reference proteome</keyword>
<reference evidence="3" key="1">
    <citation type="submission" date="2021-09" db="EMBL/GenBank/DDBJ databases">
        <authorList>
            <consortium name="AG Swart"/>
            <person name="Singh M."/>
            <person name="Singh A."/>
            <person name="Seah K."/>
            <person name="Emmerich C."/>
        </authorList>
    </citation>
    <scope>NUCLEOTIDE SEQUENCE</scope>
    <source>
        <strain evidence="3">ATCC30299</strain>
    </source>
</reference>
<dbReference type="InterPro" id="IPR006091">
    <property type="entry name" value="Acyl-CoA_Oxase/DH_mid-dom"/>
</dbReference>
<name>A0AAU9KBT6_9CILI</name>
<evidence type="ECO:0008006" key="5">
    <source>
        <dbReference type="Google" id="ProtNLM"/>
    </source>
</evidence>
<sequence length="375" mass="42169">MAKRLGLIANHLGIKNDPEQSKKWGIKIPTIKESFDFFYFDKLLPKETNARRKELRAIFEAKFSPIVSSWTEKSEFPKSLIAAISELKLIGWSEENSTSKIEKSLIIYELARVDVSIAIFYVASFSLVVHTIEKLGSEEQRLKYLPALCSGNSVGCWGLTEPEISKEVTATLTADGYILNGTKRWLGNALLADIIIIFAKNITNNQVEGFIVDSKSSGLSIMSGHKKLPLKMLKSGNIILKNVFVHEKEKLVKTHKFATNTKLGLEYSVRILTSQISYLTTGFYQRSAKYIKERVPLPAYLASVQLSKEKFVGFTGMAWKLIQLLMKGQMTVTQGLLVKLIAKEASRLGKGFMEGNNAYTILMCFWLEDLSLDFN</sequence>
<organism evidence="3 4">
    <name type="scientific">Blepharisma stoltei</name>
    <dbReference type="NCBI Taxonomy" id="1481888"/>
    <lineage>
        <taxon>Eukaryota</taxon>
        <taxon>Sar</taxon>
        <taxon>Alveolata</taxon>
        <taxon>Ciliophora</taxon>
        <taxon>Postciliodesmatophora</taxon>
        <taxon>Heterotrichea</taxon>
        <taxon>Heterotrichida</taxon>
        <taxon>Blepharismidae</taxon>
        <taxon>Blepharisma</taxon>
    </lineage>
</organism>
<evidence type="ECO:0000313" key="3">
    <source>
        <dbReference type="EMBL" id="CAG9330652.1"/>
    </source>
</evidence>
<evidence type="ECO:0000313" key="4">
    <source>
        <dbReference type="Proteomes" id="UP001162131"/>
    </source>
</evidence>
<dbReference type="GO" id="GO:0006635">
    <property type="term" value="P:fatty acid beta-oxidation"/>
    <property type="evidence" value="ECO:0007669"/>
    <property type="project" value="InterPro"/>
</dbReference>
<protein>
    <recommendedName>
        <fullName evidence="5">Acyl-CoA dehydrogenase</fullName>
    </recommendedName>
</protein>
<dbReference type="SUPFAM" id="SSF56645">
    <property type="entry name" value="Acyl-CoA dehydrogenase NM domain-like"/>
    <property type="match status" value="1"/>
</dbReference>
<dbReference type="PANTHER" id="PTHR43188:SF1">
    <property type="entry name" value="ACYL-COA DEHYDROGENASE"/>
    <property type="match status" value="1"/>
</dbReference>
<comment type="caution">
    <text evidence="3">The sequence shown here is derived from an EMBL/GenBank/DDBJ whole genome shotgun (WGS) entry which is preliminary data.</text>
</comment>
<dbReference type="Pfam" id="PF02771">
    <property type="entry name" value="Acyl-CoA_dh_N"/>
    <property type="match status" value="1"/>
</dbReference>
<dbReference type="InterPro" id="IPR045008">
    <property type="entry name" value="ACX4-like"/>
</dbReference>
<dbReference type="GO" id="GO:0050660">
    <property type="term" value="F:flavin adenine dinucleotide binding"/>
    <property type="evidence" value="ECO:0007669"/>
    <property type="project" value="InterPro"/>
</dbReference>
<feature type="domain" description="Acyl-CoA dehydrogenase/oxidase N-terminal" evidence="2">
    <location>
        <begin position="47"/>
        <end position="151"/>
    </location>
</feature>
<feature type="domain" description="Acyl-CoA oxidase/dehydrogenase middle" evidence="1">
    <location>
        <begin position="156"/>
        <end position="243"/>
    </location>
</feature>
<dbReference type="GO" id="GO:0005777">
    <property type="term" value="C:peroxisome"/>
    <property type="evidence" value="ECO:0007669"/>
    <property type="project" value="TreeGrafter"/>
</dbReference>
<dbReference type="InterPro" id="IPR037069">
    <property type="entry name" value="AcylCoA_DH/ox_N_sf"/>
</dbReference>
<dbReference type="AlphaFoldDB" id="A0AAU9KBT6"/>
<dbReference type="Pfam" id="PF02770">
    <property type="entry name" value="Acyl-CoA_dh_M"/>
    <property type="match status" value="1"/>
</dbReference>
<dbReference type="PANTHER" id="PTHR43188">
    <property type="entry name" value="ACYL-COENZYME A OXIDASE"/>
    <property type="match status" value="1"/>
</dbReference>
<dbReference type="InterPro" id="IPR046373">
    <property type="entry name" value="Acyl-CoA_Oxase/DH_mid-dom_sf"/>
</dbReference>
<accession>A0AAU9KBT6</accession>
<dbReference type="Proteomes" id="UP001162131">
    <property type="component" value="Unassembled WGS sequence"/>
</dbReference>
<evidence type="ECO:0000259" key="1">
    <source>
        <dbReference type="Pfam" id="PF02770"/>
    </source>
</evidence>
<dbReference type="Gene3D" id="1.10.540.10">
    <property type="entry name" value="Acyl-CoA dehydrogenase/oxidase, N-terminal domain"/>
    <property type="match status" value="1"/>
</dbReference>
<dbReference type="EMBL" id="CAJZBQ010000051">
    <property type="protein sequence ID" value="CAG9330652.1"/>
    <property type="molecule type" value="Genomic_DNA"/>
</dbReference>